<protein>
    <submittedName>
        <fullName evidence="1">Uncharacterized protein</fullName>
    </submittedName>
</protein>
<sequence length="71" mass="7799">MGPDHLDLVDMDILVQRRVLGKGLRHGSKSCQCGQGKEAGKSHSEILKLKILARIKDHSFAAHQTKSTGHK</sequence>
<name>A0ABQ0Q0X8_9PROT</name>
<dbReference type="Proteomes" id="UP001062776">
    <property type="component" value="Unassembled WGS sequence"/>
</dbReference>
<organism evidence="1 2">
    <name type="scientific">Asaia krungthepensis NRIC 0535</name>
    <dbReference type="NCBI Taxonomy" id="1307925"/>
    <lineage>
        <taxon>Bacteria</taxon>
        <taxon>Pseudomonadati</taxon>
        <taxon>Pseudomonadota</taxon>
        <taxon>Alphaproteobacteria</taxon>
        <taxon>Acetobacterales</taxon>
        <taxon>Acetobacteraceae</taxon>
        <taxon>Asaia</taxon>
    </lineage>
</organism>
<gene>
    <name evidence="1" type="ORF">AA0535_1027</name>
</gene>
<accession>A0ABQ0Q0X8</accession>
<keyword evidence="2" id="KW-1185">Reference proteome</keyword>
<reference evidence="1" key="1">
    <citation type="submission" date="2013-04" db="EMBL/GenBank/DDBJ databases">
        <title>The genome sequencing project of 58 acetic acid bacteria.</title>
        <authorList>
            <person name="Okamoto-Kainuma A."/>
            <person name="Ishikawa M."/>
            <person name="Umino S."/>
            <person name="Koizumi Y."/>
            <person name="Shiwa Y."/>
            <person name="Yoshikawa H."/>
            <person name="Matsutani M."/>
            <person name="Matsushita K."/>
        </authorList>
    </citation>
    <scope>NUCLEOTIDE SEQUENCE</scope>
    <source>
        <strain evidence="1">NRIC 0535</strain>
    </source>
</reference>
<evidence type="ECO:0000313" key="1">
    <source>
        <dbReference type="EMBL" id="GBQ86462.1"/>
    </source>
</evidence>
<evidence type="ECO:0000313" key="2">
    <source>
        <dbReference type="Proteomes" id="UP001062776"/>
    </source>
</evidence>
<proteinExistence type="predicted"/>
<dbReference type="EMBL" id="BAPV01000005">
    <property type="protein sequence ID" value="GBQ86462.1"/>
    <property type="molecule type" value="Genomic_DNA"/>
</dbReference>
<comment type="caution">
    <text evidence="1">The sequence shown here is derived from an EMBL/GenBank/DDBJ whole genome shotgun (WGS) entry which is preliminary data.</text>
</comment>